<evidence type="ECO:0000313" key="2">
    <source>
        <dbReference type="EMBL" id="SMB79382.1"/>
    </source>
</evidence>
<dbReference type="AlphaFoldDB" id="A0A1W1UEB4"/>
<name>A0A1W1UEB4_9DEIO</name>
<reference evidence="2 3" key="1">
    <citation type="submission" date="2017-04" db="EMBL/GenBank/DDBJ databases">
        <authorList>
            <person name="Afonso C.L."/>
            <person name="Miller P.J."/>
            <person name="Scott M.A."/>
            <person name="Spackman E."/>
            <person name="Goraichik I."/>
            <person name="Dimitrov K.M."/>
            <person name="Suarez D.L."/>
            <person name="Swayne D.E."/>
        </authorList>
    </citation>
    <scope>NUCLEOTIDE SEQUENCE [LARGE SCALE GENOMIC DNA]</scope>
    <source>
        <strain evidence="2 3">KR-140</strain>
    </source>
</reference>
<feature type="compositionally biased region" description="Basic and acidic residues" evidence="1">
    <location>
        <begin position="43"/>
        <end position="54"/>
    </location>
</feature>
<organism evidence="2 3">
    <name type="scientific">Deinococcus hopiensis KR-140</name>
    <dbReference type="NCBI Taxonomy" id="695939"/>
    <lineage>
        <taxon>Bacteria</taxon>
        <taxon>Thermotogati</taxon>
        <taxon>Deinococcota</taxon>
        <taxon>Deinococci</taxon>
        <taxon>Deinococcales</taxon>
        <taxon>Deinococcaceae</taxon>
        <taxon>Deinococcus</taxon>
    </lineage>
</organism>
<accession>A0A1W1UEB4</accession>
<keyword evidence="3" id="KW-1185">Reference proteome</keyword>
<gene>
    <name evidence="2" type="ORF">SAMN00790413_05907</name>
</gene>
<dbReference type="RefSeq" id="WP_084045510.1">
    <property type="nucleotide sequence ID" value="NZ_FWWU01000003.1"/>
</dbReference>
<dbReference type="EMBL" id="FWWU01000003">
    <property type="protein sequence ID" value="SMB79382.1"/>
    <property type="molecule type" value="Genomic_DNA"/>
</dbReference>
<evidence type="ECO:0000313" key="3">
    <source>
        <dbReference type="Proteomes" id="UP000192582"/>
    </source>
</evidence>
<proteinExistence type="predicted"/>
<feature type="region of interest" description="Disordered" evidence="1">
    <location>
        <begin position="34"/>
        <end position="60"/>
    </location>
</feature>
<sequence>MEGVFGSAVAFRRRDTGVNVESFAASFGRVQRRANRHLHRRRDGQFEDSGERQPVRGRIR</sequence>
<protein>
    <submittedName>
        <fullName evidence="2">Uncharacterized protein</fullName>
    </submittedName>
</protein>
<evidence type="ECO:0000256" key="1">
    <source>
        <dbReference type="SAM" id="MobiDB-lite"/>
    </source>
</evidence>
<dbReference type="Proteomes" id="UP000192582">
    <property type="component" value="Unassembled WGS sequence"/>
</dbReference>